<evidence type="ECO:0000259" key="1">
    <source>
        <dbReference type="Pfam" id="PF05685"/>
    </source>
</evidence>
<comment type="caution">
    <text evidence="2">The sequence shown here is derived from an EMBL/GenBank/DDBJ whole genome shotgun (WGS) entry which is preliminary data.</text>
</comment>
<protein>
    <recommendedName>
        <fullName evidence="1">Putative restriction endonuclease domain-containing protein</fullName>
    </recommendedName>
</protein>
<gene>
    <name evidence="2" type="ORF">LCGC14_2882800</name>
</gene>
<dbReference type="PANTHER" id="PTHR34107">
    <property type="entry name" value="SLL0198 PROTEIN-RELATED"/>
    <property type="match status" value="1"/>
</dbReference>
<dbReference type="Pfam" id="PF05685">
    <property type="entry name" value="Uma2"/>
    <property type="match status" value="1"/>
</dbReference>
<name>A0A0F9A7K3_9ZZZZ</name>
<organism evidence="2">
    <name type="scientific">marine sediment metagenome</name>
    <dbReference type="NCBI Taxonomy" id="412755"/>
    <lineage>
        <taxon>unclassified sequences</taxon>
        <taxon>metagenomes</taxon>
        <taxon>ecological metagenomes</taxon>
    </lineage>
</organism>
<feature type="non-terminal residue" evidence="2">
    <location>
        <position position="1"/>
    </location>
</feature>
<dbReference type="AlphaFoldDB" id="A0A0F9A7K3"/>
<proteinExistence type="predicted"/>
<dbReference type="PANTHER" id="PTHR34107:SF4">
    <property type="entry name" value="SLL1222 PROTEIN"/>
    <property type="match status" value="1"/>
</dbReference>
<dbReference type="InterPro" id="IPR008538">
    <property type="entry name" value="Uma2"/>
</dbReference>
<dbReference type="InterPro" id="IPR012296">
    <property type="entry name" value="Nuclease_put_TT1808"/>
</dbReference>
<sequence length="194" mass="22215">IGVEPENNEIIYGLRHLSEALLYEKKAKNIPDDAELSCVLSASVTHEGLQGIVKEYIEYELESFVRREKAGRIFDAPYDVYLDNNNVFQPDIMFISKERLGIIGEKNVQGAPDLVVEILSESTAYNDLRKKKKLYAKFGVREYWIVDPGEKSVEIYSLEGKEFNLSSRFSMNDNLESPLLYGLKIELLSVFSYE</sequence>
<feature type="domain" description="Putative restriction endonuclease" evidence="1">
    <location>
        <begin position="48"/>
        <end position="185"/>
    </location>
</feature>
<dbReference type="EMBL" id="LAZR01056274">
    <property type="protein sequence ID" value="KKK74534.1"/>
    <property type="molecule type" value="Genomic_DNA"/>
</dbReference>
<dbReference type="SUPFAM" id="SSF52980">
    <property type="entry name" value="Restriction endonuclease-like"/>
    <property type="match status" value="1"/>
</dbReference>
<evidence type="ECO:0000313" key="2">
    <source>
        <dbReference type="EMBL" id="KKK74534.1"/>
    </source>
</evidence>
<reference evidence="2" key="1">
    <citation type="journal article" date="2015" name="Nature">
        <title>Complex archaea that bridge the gap between prokaryotes and eukaryotes.</title>
        <authorList>
            <person name="Spang A."/>
            <person name="Saw J.H."/>
            <person name="Jorgensen S.L."/>
            <person name="Zaremba-Niedzwiedzka K."/>
            <person name="Martijn J."/>
            <person name="Lind A.E."/>
            <person name="van Eijk R."/>
            <person name="Schleper C."/>
            <person name="Guy L."/>
            <person name="Ettema T.J."/>
        </authorList>
    </citation>
    <scope>NUCLEOTIDE SEQUENCE</scope>
</reference>
<dbReference type="CDD" id="cd06260">
    <property type="entry name" value="DUF820-like"/>
    <property type="match status" value="1"/>
</dbReference>
<dbReference type="Gene3D" id="3.90.1570.10">
    <property type="entry name" value="tt1808, chain A"/>
    <property type="match status" value="1"/>
</dbReference>
<dbReference type="InterPro" id="IPR011335">
    <property type="entry name" value="Restrct_endonuc-II-like"/>
</dbReference>
<accession>A0A0F9A7K3</accession>